<organism evidence="2 3">
    <name type="scientific">Chiloscyllium punctatum</name>
    <name type="common">Brownbanded bambooshark</name>
    <name type="synonym">Hemiscyllium punctatum</name>
    <dbReference type="NCBI Taxonomy" id="137246"/>
    <lineage>
        <taxon>Eukaryota</taxon>
        <taxon>Metazoa</taxon>
        <taxon>Chordata</taxon>
        <taxon>Craniata</taxon>
        <taxon>Vertebrata</taxon>
        <taxon>Chondrichthyes</taxon>
        <taxon>Elasmobranchii</taxon>
        <taxon>Galeomorphii</taxon>
        <taxon>Galeoidea</taxon>
        <taxon>Orectolobiformes</taxon>
        <taxon>Hemiscylliidae</taxon>
        <taxon>Chiloscyllium</taxon>
    </lineage>
</organism>
<keyword evidence="3" id="KW-1185">Reference proteome</keyword>
<evidence type="ECO:0000313" key="2">
    <source>
        <dbReference type="EMBL" id="GCC23723.1"/>
    </source>
</evidence>
<evidence type="ECO:0000256" key="1">
    <source>
        <dbReference type="SAM" id="MobiDB-lite"/>
    </source>
</evidence>
<dbReference type="EMBL" id="BEZZ01000037">
    <property type="protein sequence ID" value="GCC23723.1"/>
    <property type="molecule type" value="Genomic_DNA"/>
</dbReference>
<feature type="region of interest" description="Disordered" evidence="1">
    <location>
        <begin position="1"/>
        <end position="104"/>
    </location>
</feature>
<name>A0A401RZZ4_CHIPU</name>
<dbReference type="AlphaFoldDB" id="A0A401RZZ4"/>
<protein>
    <submittedName>
        <fullName evidence="2">Uncharacterized protein</fullName>
    </submittedName>
</protein>
<dbReference type="Proteomes" id="UP000287033">
    <property type="component" value="Unassembled WGS sequence"/>
</dbReference>
<sequence length="177" mass="20049">MSERLGYKSRPFPRTDSSVGKQKPPADCSSVSTAHHQHQSKQDPAVGYFTHTAAGHSTCVTPRPRSHHRPAAEPQTVRTHPQPRACAPPPARSRRHNGIERCRPVPFNNNNSLYPHSAVHRMKYHEANFDHELYKDGFTRVFVEQQCPGLNAVWRSGNSYSVEYNLRCVSRIVMLLS</sequence>
<gene>
    <name evidence="2" type="ORF">chiPu_0002121</name>
</gene>
<reference evidence="2 3" key="1">
    <citation type="journal article" date="2018" name="Nat. Ecol. Evol.">
        <title>Shark genomes provide insights into elasmobranch evolution and the origin of vertebrates.</title>
        <authorList>
            <person name="Hara Y"/>
            <person name="Yamaguchi K"/>
            <person name="Onimaru K"/>
            <person name="Kadota M"/>
            <person name="Koyanagi M"/>
            <person name="Keeley SD"/>
            <person name="Tatsumi K"/>
            <person name="Tanaka K"/>
            <person name="Motone F"/>
            <person name="Kageyama Y"/>
            <person name="Nozu R"/>
            <person name="Adachi N"/>
            <person name="Nishimura O"/>
            <person name="Nakagawa R"/>
            <person name="Tanegashima C"/>
            <person name="Kiyatake I"/>
            <person name="Matsumoto R"/>
            <person name="Murakumo K"/>
            <person name="Nishida K"/>
            <person name="Terakita A"/>
            <person name="Kuratani S"/>
            <person name="Sato K"/>
            <person name="Hyodo S Kuraku.S."/>
        </authorList>
    </citation>
    <scope>NUCLEOTIDE SEQUENCE [LARGE SCALE GENOMIC DNA]</scope>
</reference>
<evidence type="ECO:0000313" key="3">
    <source>
        <dbReference type="Proteomes" id="UP000287033"/>
    </source>
</evidence>
<comment type="caution">
    <text evidence="2">The sequence shown here is derived from an EMBL/GenBank/DDBJ whole genome shotgun (WGS) entry which is preliminary data.</text>
</comment>
<proteinExistence type="predicted"/>
<accession>A0A401RZZ4</accession>